<feature type="compositionally biased region" description="Basic residues" evidence="1">
    <location>
        <begin position="677"/>
        <end position="690"/>
    </location>
</feature>
<sequence>MCGRDTDDGLKYCEPACRNRDWQFHKRECLADLPAERGPPVTESNVNKTSFWGMEPATDIINIEKNEGIGYQDELRLLLTGFSSFRHLIYSIVKLPKEADPLLRVVINECSFPHGMRAFMGLLLLTDRKHDPVLNAEAFIHMWYSSRVSRAIWEHITDVVGPNIEAVVRGIERRNRMEGYSDNEQLYHYRLLDPLIPRGGFVMLAIFTQAQWWEIRKRLKEPGTLPADKATIIRFLDVRKHSNSSAVYKARMTSARLMTLKKWQYDGCLLPYGHPRDEFDTVNPLFLHEHDTFPPGATQEPMGEWPMEFLDNADSPATGDVYGKLFYYLRDLLVQCQLRLKTLVVDVDLMTSLPKPFVGIGDVWDFHPLLSLTAFSRVLAHQDENPAAALLVHTGSTVYHSDPSVAKDLAKETELMSRETKTVLDVYAPLRPADVSQHDPQYIRRELGLVMWRNWDRFAAKYFSSPARWALRSLMPLGNPIREHQSVFQAGFLGLRARDKHKVVSRWPLRLVHSSNARPSLLEFNRYMSWGIDATGLTLRWIEWTLSGQDLPENDWYTWMHFALERSPEQYTRELEETVRGLKAAGGGSGEDVTNRRVEEGMGNLNLGTRAKGATENSSHTVDFADDVGSDEEQTTVAGKTASAGGRRAPGRVSTSDKGSHTVDVDEVSEEEENQPRKKSKKKKKKKSKG</sequence>
<evidence type="ECO:0000313" key="4">
    <source>
        <dbReference type="Proteomes" id="UP000078240"/>
    </source>
</evidence>
<evidence type="ECO:0000259" key="2">
    <source>
        <dbReference type="Pfam" id="PF14737"/>
    </source>
</evidence>
<reference evidence="3 4" key="1">
    <citation type="submission" date="2016-01" db="EMBL/GenBank/DDBJ databases">
        <title>Biosynthesis of antibiotic leucinostatins and their inhibition on Phytophthora in bio-control Purpureocillium lilacinum.</title>
        <authorList>
            <person name="Wang G."/>
            <person name="Liu Z."/>
            <person name="Lin R."/>
            <person name="Li E."/>
            <person name="Mao Z."/>
            <person name="Ling J."/>
            <person name="Yin W."/>
            <person name="Xie B."/>
        </authorList>
    </citation>
    <scope>NUCLEOTIDE SEQUENCE [LARGE SCALE GENOMIC DNA]</scope>
    <source>
        <strain evidence="3">PLBJ-1</strain>
    </source>
</reference>
<organism evidence="3 4">
    <name type="scientific">Purpureocillium lilacinum</name>
    <name type="common">Paecilomyces lilacinus</name>
    <dbReference type="NCBI Taxonomy" id="33203"/>
    <lineage>
        <taxon>Eukaryota</taxon>
        <taxon>Fungi</taxon>
        <taxon>Dikarya</taxon>
        <taxon>Ascomycota</taxon>
        <taxon>Pezizomycotina</taxon>
        <taxon>Sordariomycetes</taxon>
        <taxon>Hypocreomycetidae</taxon>
        <taxon>Hypocreales</taxon>
        <taxon>Ophiocordycipitaceae</taxon>
        <taxon>Purpureocillium</taxon>
    </lineage>
</organism>
<feature type="compositionally biased region" description="Acidic residues" evidence="1">
    <location>
        <begin position="624"/>
        <end position="634"/>
    </location>
</feature>
<dbReference type="EMBL" id="LSBH01000002">
    <property type="protein sequence ID" value="OAQ83732.1"/>
    <property type="molecule type" value="Genomic_DNA"/>
</dbReference>
<dbReference type="Pfam" id="PF14737">
    <property type="entry name" value="DUF4470"/>
    <property type="match status" value="1"/>
</dbReference>
<accession>A0A179H120</accession>
<gene>
    <name evidence="3" type="ORF">VFPBJ_02500</name>
</gene>
<evidence type="ECO:0000256" key="1">
    <source>
        <dbReference type="SAM" id="MobiDB-lite"/>
    </source>
</evidence>
<proteinExistence type="predicted"/>
<dbReference type="InterPro" id="IPR027974">
    <property type="entry name" value="DUF4470"/>
</dbReference>
<evidence type="ECO:0000313" key="3">
    <source>
        <dbReference type="EMBL" id="OAQ83732.1"/>
    </source>
</evidence>
<dbReference type="AlphaFoldDB" id="A0A179H120"/>
<feature type="domain" description="DUF4470" evidence="2">
    <location>
        <begin position="51"/>
        <end position="147"/>
    </location>
</feature>
<dbReference type="Proteomes" id="UP000078240">
    <property type="component" value="Unassembled WGS sequence"/>
</dbReference>
<name>A0A179H120_PURLI</name>
<protein>
    <submittedName>
        <fullName evidence="3">MYND finger family protein</fullName>
    </submittedName>
</protein>
<feature type="region of interest" description="Disordered" evidence="1">
    <location>
        <begin position="582"/>
        <end position="690"/>
    </location>
</feature>
<comment type="caution">
    <text evidence="3">The sequence shown here is derived from an EMBL/GenBank/DDBJ whole genome shotgun (WGS) entry which is preliminary data.</text>
</comment>